<sequence length="127" mass="15137">MRGLNRSVRKKGESWSFRLDFGKIDGKRKQIERSGFKTEKEANAALSEVLNEIYKTGVFTENKKVTFQQAYDEFLENEAPNTRKFTTIVRYKSLYKNHFQDIAPRYLFNITDKTIQEFINTKQRRVR</sequence>
<reference evidence="5 6" key="1">
    <citation type="submission" date="2009-01" db="EMBL/GenBank/DDBJ databases">
        <title>Complete sequence of Clostridium cellulolyticum H10.</title>
        <authorList>
            <consortium name="US DOE Joint Genome Institute"/>
            <person name="Lucas S."/>
            <person name="Copeland A."/>
            <person name="Lapidus A."/>
            <person name="Glavina del Rio T."/>
            <person name="Dalin E."/>
            <person name="Tice H."/>
            <person name="Bruce D."/>
            <person name="Goodwin L."/>
            <person name="Pitluck S."/>
            <person name="Chertkov O."/>
            <person name="Saunders E."/>
            <person name="Brettin T."/>
            <person name="Detter J.C."/>
            <person name="Han C."/>
            <person name="Larimer F."/>
            <person name="Land M."/>
            <person name="Hauser L."/>
            <person name="Kyrpides N."/>
            <person name="Ivanova N."/>
            <person name="Zhou J."/>
            <person name="Richardson P."/>
        </authorList>
    </citation>
    <scope>NUCLEOTIDE SEQUENCE [LARGE SCALE GENOMIC DNA]</scope>
    <source>
        <strain evidence="6">ATCC 35319 / DSM 5812 / JCM 6584 / H10</strain>
    </source>
</reference>
<organism evidence="5 6">
    <name type="scientific">Ruminiclostridium cellulolyticum (strain ATCC 35319 / DSM 5812 / JCM 6584 / H10)</name>
    <name type="common">Clostridium cellulolyticum</name>
    <dbReference type="NCBI Taxonomy" id="394503"/>
    <lineage>
        <taxon>Bacteria</taxon>
        <taxon>Bacillati</taxon>
        <taxon>Bacillota</taxon>
        <taxon>Clostridia</taxon>
        <taxon>Eubacteriales</taxon>
        <taxon>Oscillospiraceae</taxon>
        <taxon>Ruminiclostridium</taxon>
    </lineage>
</organism>
<dbReference type="Pfam" id="PF14657">
    <property type="entry name" value="Arm-DNA-bind_4"/>
    <property type="match status" value="1"/>
</dbReference>
<name>B8I8P2_RUMCH</name>
<dbReference type="GO" id="GO:0003677">
    <property type="term" value="F:DNA binding"/>
    <property type="evidence" value="ECO:0007669"/>
    <property type="project" value="UniProtKB-KW"/>
</dbReference>
<feature type="domain" description="AP2-like integrase N-terminal" evidence="3">
    <location>
        <begin position="14"/>
        <end position="55"/>
    </location>
</feature>
<dbReference type="Proteomes" id="UP000001349">
    <property type="component" value="Chromosome"/>
</dbReference>
<dbReference type="AlphaFoldDB" id="B8I8P2"/>
<dbReference type="eggNOG" id="COG0582">
    <property type="taxonomic scope" value="Bacteria"/>
</dbReference>
<protein>
    <submittedName>
        <fullName evidence="5">Phage integrase family site specific recombinase</fullName>
    </submittedName>
</protein>
<dbReference type="HOGENOM" id="CLU_1966714_0_0_9"/>
<dbReference type="EMBL" id="CP001348">
    <property type="protein sequence ID" value="ACL75275.1"/>
    <property type="molecule type" value="Genomic_DNA"/>
</dbReference>
<evidence type="ECO:0000259" key="3">
    <source>
        <dbReference type="Pfam" id="PF14657"/>
    </source>
</evidence>
<dbReference type="InterPro" id="IPR028259">
    <property type="entry name" value="AP2-like_int_N"/>
</dbReference>
<dbReference type="InterPro" id="IPR011010">
    <property type="entry name" value="DNA_brk_join_enz"/>
</dbReference>
<evidence type="ECO:0000256" key="2">
    <source>
        <dbReference type="ARBA" id="ARBA00023125"/>
    </source>
</evidence>
<evidence type="ECO:0000259" key="4">
    <source>
        <dbReference type="Pfam" id="PF14659"/>
    </source>
</evidence>
<dbReference type="KEGG" id="cce:Ccel_0903"/>
<dbReference type="InterPro" id="IPR004107">
    <property type="entry name" value="Integrase_SAM-like_N"/>
</dbReference>
<keyword evidence="6" id="KW-1185">Reference proteome</keyword>
<evidence type="ECO:0000256" key="1">
    <source>
        <dbReference type="ARBA" id="ARBA00008857"/>
    </source>
</evidence>
<feature type="domain" description="Integrase SAM-like N-terminal" evidence="4">
    <location>
        <begin position="66"/>
        <end position="121"/>
    </location>
</feature>
<dbReference type="InterPro" id="IPR010998">
    <property type="entry name" value="Integrase_recombinase_N"/>
</dbReference>
<keyword evidence="2" id="KW-0238">DNA-binding</keyword>
<dbReference type="SUPFAM" id="SSF56349">
    <property type="entry name" value="DNA breaking-rejoining enzymes"/>
    <property type="match status" value="1"/>
</dbReference>
<accession>B8I8P2</accession>
<gene>
    <name evidence="5" type="ordered locus">Ccel_0903</name>
</gene>
<dbReference type="Gene3D" id="1.10.150.130">
    <property type="match status" value="1"/>
</dbReference>
<dbReference type="Pfam" id="PF14659">
    <property type="entry name" value="Phage_int_SAM_3"/>
    <property type="match status" value="1"/>
</dbReference>
<proteinExistence type="inferred from homology"/>
<evidence type="ECO:0000313" key="6">
    <source>
        <dbReference type="Proteomes" id="UP000001349"/>
    </source>
</evidence>
<evidence type="ECO:0000313" key="5">
    <source>
        <dbReference type="EMBL" id="ACL75275.1"/>
    </source>
</evidence>
<comment type="similarity">
    <text evidence="1">Belongs to the 'phage' integrase family.</text>
</comment>